<gene>
    <name evidence="3" type="ORF">C4520_20490</name>
</gene>
<dbReference type="SUPFAM" id="SSF52540">
    <property type="entry name" value="P-loop containing nucleoside triphosphate hydrolases"/>
    <property type="match status" value="1"/>
</dbReference>
<dbReference type="InterPro" id="IPR014756">
    <property type="entry name" value="Ig_E-set"/>
</dbReference>
<dbReference type="Pfam" id="PF13614">
    <property type="entry name" value="AAA_31"/>
    <property type="match status" value="1"/>
</dbReference>
<dbReference type="InterPro" id="IPR027417">
    <property type="entry name" value="P-loop_NTPase"/>
</dbReference>
<dbReference type="EMBL" id="QZKU01000138">
    <property type="protein sequence ID" value="RJP15261.1"/>
    <property type="molecule type" value="Genomic_DNA"/>
</dbReference>
<evidence type="ECO:0008006" key="5">
    <source>
        <dbReference type="Google" id="ProtNLM"/>
    </source>
</evidence>
<evidence type="ECO:0000259" key="1">
    <source>
        <dbReference type="Pfam" id="PF13614"/>
    </source>
</evidence>
<reference evidence="3 4" key="1">
    <citation type="journal article" date="2017" name="ISME J.">
        <title>Energy and carbon metabolisms in a deep terrestrial subsurface fluid microbial community.</title>
        <authorList>
            <person name="Momper L."/>
            <person name="Jungbluth S.P."/>
            <person name="Lee M.D."/>
            <person name="Amend J.P."/>
        </authorList>
    </citation>
    <scope>NUCLEOTIDE SEQUENCE [LARGE SCALE GENOMIC DNA]</scope>
    <source>
        <strain evidence="3">SURF_5</strain>
    </source>
</reference>
<dbReference type="PANTHER" id="PTHR13696:SF99">
    <property type="entry name" value="COBYRINIC ACID AC-DIAMIDE SYNTHASE"/>
    <property type="match status" value="1"/>
</dbReference>
<dbReference type="Pfam" id="PF16561">
    <property type="entry name" value="AMPK1_CBM"/>
    <property type="match status" value="1"/>
</dbReference>
<evidence type="ECO:0000313" key="3">
    <source>
        <dbReference type="EMBL" id="RJP15261.1"/>
    </source>
</evidence>
<evidence type="ECO:0000259" key="2">
    <source>
        <dbReference type="Pfam" id="PF16561"/>
    </source>
</evidence>
<sequence>MISVGAEMREHEAMKTLTVVNQKGGCGKTTIAVNLAACLAAGGERVLLVDLDPQGHSGAALGIDADRLEKTIYDTMSEEGDAGCFRQVQVQVDENLAVAPSNIMLSALEQQLSGKRGREDRLRDVLIEAIPHFDFCIIDAPPSVGILTMNALRAAQVALIPVDMSRFSLQGLQKLLETINVICTRTSHHIRTRIVVNMYEPRTIFARKILSLLSENFGDILCKTLIHRTIKLAEGAMGGLPIRKFAPYSTAHEDFAELAHELSSDLDLFDTPAPFPARVLFSYFDENAADVKVAGNFNGWDASDKYRLKREGSGKWSLCLPLQPGKYQYKFIVDGDWKEDPENPAQVVGEFGQKNSVIEVD</sequence>
<name>A0A3A4NK06_ABYX5</name>
<dbReference type="AlphaFoldDB" id="A0A3A4NK06"/>
<accession>A0A3A4NK06</accession>
<feature type="domain" description="AAA" evidence="1">
    <location>
        <begin position="14"/>
        <end position="190"/>
    </location>
</feature>
<dbReference type="InterPro" id="IPR025669">
    <property type="entry name" value="AAA_dom"/>
</dbReference>
<dbReference type="InterPro" id="IPR013783">
    <property type="entry name" value="Ig-like_fold"/>
</dbReference>
<dbReference type="InterPro" id="IPR032640">
    <property type="entry name" value="AMPK1_CBM"/>
</dbReference>
<proteinExistence type="predicted"/>
<dbReference type="SUPFAM" id="SSF81296">
    <property type="entry name" value="E set domains"/>
    <property type="match status" value="1"/>
</dbReference>
<feature type="domain" description="AMP-activated protein kinase glycogen-binding" evidence="2">
    <location>
        <begin position="285"/>
        <end position="361"/>
    </location>
</feature>
<protein>
    <recommendedName>
        <fullName evidence="5">ParA family protein</fullName>
    </recommendedName>
</protein>
<dbReference type="CDD" id="cd02859">
    <property type="entry name" value="E_set_AMPKbeta_like_N"/>
    <property type="match status" value="1"/>
</dbReference>
<dbReference type="FunFam" id="3.40.50.300:FF:000285">
    <property type="entry name" value="Sporulation initiation inhibitor Soj"/>
    <property type="match status" value="1"/>
</dbReference>
<comment type="caution">
    <text evidence="3">The sequence shown here is derived from an EMBL/GenBank/DDBJ whole genome shotgun (WGS) entry which is preliminary data.</text>
</comment>
<dbReference type="PANTHER" id="PTHR13696">
    <property type="entry name" value="P-LOOP CONTAINING NUCLEOSIDE TRIPHOSPHATE HYDROLASE"/>
    <property type="match status" value="1"/>
</dbReference>
<dbReference type="Gene3D" id="3.40.50.300">
    <property type="entry name" value="P-loop containing nucleotide triphosphate hydrolases"/>
    <property type="match status" value="1"/>
</dbReference>
<organism evidence="3 4">
    <name type="scientific">Abyssobacteria bacterium (strain SURF_5)</name>
    <dbReference type="NCBI Taxonomy" id="2093360"/>
    <lineage>
        <taxon>Bacteria</taxon>
        <taxon>Pseudomonadati</taxon>
        <taxon>Candidatus Hydrogenedentota</taxon>
        <taxon>Candidatus Abyssobacteria</taxon>
    </lineage>
</organism>
<dbReference type="Proteomes" id="UP000265882">
    <property type="component" value="Unassembled WGS sequence"/>
</dbReference>
<dbReference type="InterPro" id="IPR050678">
    <property type="entry name" value="DNA_Partitioning_ATPase"/>
</dbReference>
<dbReference type="CDD" id="cd02042">
    <property type="entry name" value="ParAB_family"/>
    <property type="match status" value="1"/>
</dbReference>
<dbReference type="Gene3D" id="2.60.40.10">
    <property type="entry name" value="Immunoglobulins"/>
    <property type="match status" value="1"/>
</dbReference>
<evidence type="ECO:0000313" key="4">
    <source>
        <dbReference type="Proteomes" id="UP000265882"/>
    </source>
</evidence>